<evidence type="ECO:0000256" key="7">
    <source>
        <dbReference type="ARBA" id="ARBA00022833"/>
    </source>
</evidence>
<dbReference type="PROSITE" id="PS51721">
    <property type="entry name" value="G_CP"/>
    <property type="match status" value="1"/>
</dbReference>
<dbReference type="PANTHER" id="PTHR32120:SF11">
    <property type="entry name" value="SMALL RIBOSOMAL SUBUNIT BIOGENESIS GTPASE RSGA 1, MITOCHONDRIAL-RELATED"/>
    <property type="match status" value="1"/>
</dbReference>
<dbReference type="RefSeq" id="WP_092068019.1">
    <property type="nucleotide sequence ID" value="NZ_FNHB01000001.1"/>
</dbReference>
<evidence type="ECO:0000256" key="10">
    <source>
        <dbReference type="HAMAP-Rule" id="MF_01820"/>
    </source>
</evidence>
<dbReference type="SUPFAM" id="SSF52540">
    <property type="entry name" value="P-loop containing nucleoside triphosphate hydrolases"/>
    <property type="match status" value="1"/>
</dbReference>
<dbReference type="Proteomes" id="UP000214880">
    <property type="component" value="Unassembled WGS sequence"/>
</dbReference>
<sequence length="291" mass="32020">MLRGVIVRAFNSYYFVQTANKVAMCTLRGRFKKERFSLLVGDEVEYTATGEEKGVIEQILPRRSMLRRPMVANVDQVILTFAAVNPDINTALVDRFLILAELSGLEIVICINKVDLADTNQLQALAGLYQRIGYPVLLLSAKQNTGLEPLKQRLFGRISVFAGPSGAGKSTILNALEPGLALTTGEVSAKIGRGKHTTRFAELLPLSGGGFVVDTPGFSFTEFTDVAAPELMHCFPEFAKFAGNCKFTTCLHHKEPQCAVKQAVQEGQIAPKRYDSYLEVLTEIREARKGF</sequence>
<evidence type="ECO:0000256" key="8">
    <source>
        <dbReference type="ARBA" id="ARBA00022884"/>
    </source>
</evidence>
<name>A0A1G9M301_9FIRM</name>
<dbReference type="PANTHER" id="PTHR32120">
    <property type="entry name" value="SMALL RIBOSOMAL SUBUNIT BIOGENESIS GTPASE RSGA"/>
    <property type="match status" value="1"/>
</dbReference>
<dbReference type="Gene3D" id="1.10.40.50">
    <property type="entry name" value="Probable gtpase engc, domain 3"/>
    <property type="match status" value="1"/>
</dbReference>
<keyword evidence="6 10" id="KW-0378">Hydrolase</keyword>
<keyword evidence="7 10" id="KW-0862">Zinc</keyword>
<comment type="similarity">
    <text evidence="10">Belongs to the TRAFAC class YlqF/YawG GTPase family. RsgA subfamily.</text>
</comment>
<keyword evidence="5 10" id="KW-0547">Nucleotide-binding</keyword>
<accession>A0A1G9M301</accession>
<feature type="binding site" evidence="10">
    <location>
        <position position="258"/>
    </location>
    <ligand>
        <name>Zn(2+)</name>
        <dbReference type="ChEBI" id="CHEBI:29105"/>
    </ligand>
</feature>
<keyword evidence="2 10" id="KW-0690">Ribosome biogenesis</keyword>
<evidence type="ECO:0000256" key="5">
    <source>
        <dbReference type="ARBA" id="ARBA00022741"/>
    </source>
</evidence>
<dbReference type="EMBL" id="FNHB01000001">
    <property type="protein sequence ID" value="SDL68578.1"/>
    <property type="molecule type" value="Genomic_DNA"/>
</dbReference>
<feature type="domain" description="CP-type G" evidence="12">
    <location>
        <begin position="63"/>
        <end position="221"/>
    </location>
</feature>
<organism evidence="13 14">
    <name type="scientific">Dendrosporobacter quercicolus</name>
    <dbReference type="NCBI Taxonomy" id="146817"/>
    <lineage>
        <taxon>Bacteria</taxon>
        <taxon>Bacillati</taxon>
        <taxon>Bacillota</taxon>
        <taxon>Negativicutes</taxon>
        <taxon>Selenomonadales</taxon>
        <taxon>Sporomusaceae</taxon>
        <taxon>Dendrosporobacter</taxon>
    </lineage>
</organism>
<evidence type="ECO:0000256" key="2">
    <source>
        <dbReference type="ARBA" id="ARBA00022517"/>
    </source>
</evidence>
<dbReference type="GO" id="GO:0005525">
    <property type="term" value="F:GTP binding"/>
    <property type="evidence" value="ECO:0007669"/>
    <property type="project" value="UniProtKB-UniRule"/>
</dbReference>
<feature type="binding site" evidence="10">
    <location>
        <position position="245"/>
    </location>
    <ligand>
        <name>Zn(2+)</name>
        <dbReference type="ChEBI" id="CHEBI:29105"/>
    </ligand>
</feature>
<keyword evidence="3 10" id="KW-0479">Metal-binding</keyword>
<comment type="subunit">
    <text evidence="10">Monomer. Associates with 30S ribosomal subunit, binds 16S rRNA.</text>
</comment>
<dbReference type="CDD" id="cd04466">
    <property type="entry name" value="S1_YloQ_GTPase"/>
    <property type="match status" value="1"/>
</dbReference>
<dbReference type="CDD" id="cd01854">
    <property type="entry name" value="YjeQ_EngC"/>
    <property type="match status" value="1"/>
</dbReference>
<keyword evidence="14" id="KW-1185">Reference proteome</keyword>
<dbReference type="InterPro" id="IPR012340">
    <property type="entry name" value="NA-bd_OB-fold"/>
</dbReference>
<dbReference type="Pfam" id="PF16745">
    <property type="entry name" value="RsgA_N"/>
    <property type="match status" value="1"/>
</dbReference>
<keyword evidence="4 10" id="KW-0699">rRNA-binding</keyword>
<dbReference type="GO" id="GO:0042274">
    <property type="term" value="P:ribosomal small subunit biogenesis"/>
    <property type="evidence" value="ECO:0007669"/>
    <property type="project" value="UniProtKB-UniRule"/>
</dbReference>
<keyword evidence="1 10" id="KW-0963">Cytoplasm</keyword>
<dbReference type="InterPro" id="IPR004881">
    <property type="entry name" value="Ribosome_biogen_GTPase_RsgA"/>
</dbReference>
<evidence type="ECO:0000256" key="3">
    <source>
        <dbReference type="ARBA" id="ARBA00022723"/>
    </source>
</evidence>
<dbReference type="SUPFAM" id="SSF50249">
    <property type="entry name" value="Nucleic acid-binding proteins"/>
    <property type="match status" value="1"/>
</dbReference>
<feature type="domain" description="EngC GTPase" evidence="11">
    <location>
        <begin position="72"/>
        <end position="219"/>
    </location>
</feature>
<evidence type="ECO:0000259" key="12">
    <source>
        <dbReference type="PROSITE" id="PS51721"/>
    </source>
</evidence>
<evidence type="ECO:0000313" key="13">
    <source>
        <dbReference type="EMBL" id="SDL68578.1"/>
    </source>
</evidence>
<dbReference type="PROSITE" id="PS50936">
    <property type="entry name" value="ENGC_GTPASE"/>
    <property type="match status" value="1"/>
</dbReference>
<dbReference type="OrthoDB" id="9809485at2"/>
<dbReference type="NCBIfam" id="TIGR00157">
    <property type="entry name" value="ribosome small subunit-dependent GTPase A"/>
    <property type="match status" value="1"/>
</dbReference>
<dbReference type="Gene3D" id="2.40.50.140">
    <property type="entry name" value="Nucleic acid-binding proteins"/>
    <property type="match status" value="1"/>
</dbReference>
<evidence type="ECO:0000256" key="4">
    <source>
        <dbReference type="ARBA" id="ARBA00022730"/>
    </source>
</evidence>
<evidence type="ECO:0000256" key="9">
    <source>
        <dbReference type="ARBA" id="ARBA00023134"/>
    </source>
</evidence>
<gene>
    <name evidence="10" type="primary">rsgA</name>
    <name evidence="13" type="ORF">SAMN04488502_101548</name>
</gene>
<dbReference type="InterPro" id="IPR030378">
    <property type="entry name" value="G_CP_dom"/>
</dbReference>
<dbReference type="AlphaFoldDB" id="A0A1G9M301"/>
<dbReference type="GO" id="GO:0046872">
    <property type="term" value="F:metal ion binding"/>
    <property type="evidence" value="ECO:0007669"/>
    <property type="project" value="UniProtKB-KW"/>
</dbReference>
<evidence type="ECO:0000256" key="6">
    <source>
        <dbReference type="ARBA" id="ARBA00022801"/>
    </source>
</evidence>
<dbReference type="Gene3D" id="3.40.50.300">
    <property type="entry name" value="P-loop containing nucleotide triphosphate hydrolases"/>
    <property type="match status" value="1"/>
</dbReference>
<feature type="binding site" evidence="10">
    <location>
        <position position="252"/>
    </location>
    <ligand>
        <name>Zn(2+)</name>
        <dbReference type="ChEBI" id="CHEBI:29105"/>
    </ligand>
</feature>
<dbReference type="EC" id="3.6.1.-" evidence="10"/>
<dbReference type="Pfam" id="PF03193">
    <property type="entry name" value="RsgA_GTPase"/>
    <property type="match status" value="1"/>
</dbReference>
<dbReference type="GO" id="GO:0019843">
    <property type="term" value="F:rRNA binding"/>
    <property type="evidence" value="ECO:0007669"/>
    <property type="project" value="UniProtKB-KW"/>
</dbReference>
<feature type="binding site" evidence="10">
    <location>
        <position position="250"/>
    </location>
    <ligand>
        <name>Zn(2+)</name>
        <dbReference type="ChEBI" id="CHEBI:29105"/>
    </ligand>
</feature>
<protein>
    <recommendedName>
        <fullName evidence="10">Small ribosomal subunit biogenesis GTPase RsgA</fullName>
        <ecNumber evidence="10">3.6.1.-</ecNumber>
    </recommendedName>
</protein>
<evidence type="ECO:0000256" key="1">
    <source>
        <dbReference type="ARBA" id="ARBA00022490"/>
    </source>
</evidence>
<dbReference type="InterPro" id="IPR010914">
    <property type="entry name" value="RsgA_GTPase_dom"/>
</dbReference>
<keyword evidence="9 10" id="KW-0342">GTP-binding</keyword>
<dbReference type="HAMAP" id="MF_01820">
    <property type="entry name" value="GTPase_RsgA"/>
    <property type="match status" value="1"/>
</dbReference>
<dbReference type="InterPro" id="IPR027417">
    <property type="entry name" value="P-loop_NTPase"/>
</dbReference>
<comment type="cofactor">
    <cofactor evidence="10">
        <name>Zn(2+)</name>
        <dbReference type="ChEBI" id="CHEBI:29105"/>
    </cofactor>
    <text evidence="10">Binds 1 zinc ion per subunit.</text>
</comment>
<dbReference type="STRING" id="146817.SAMN04488502_101548"/>
<comment type="subcellular location">
    <subcellularLocation>
        <location evidence="10">Cytoplasm</location>
    </subcellularLocation>
</comment>
<evidence type="ECO:0000313" key="14">
    <source>
        <dbReference type="Proteomes" id="UP000214880"/>
    </source>
</evidence>
<keyword evidence="8 10" id="KW-0694">RNA-binding</keyword>
<feature type="binding site" evidence="10">
    <location>
        <begin position="112"/>
        <end position="115"/>
    </location>
    <ligand>
        <name>GTP</name>
        <dbReference type="ChEBI" id="CHEBI:37565"/>
    </ligand>
</feature>
<evidence type="ECO:0000259" key="11">
    <source>
        <dbReference type="PROSITE" id="PS50936"/>
    </source>
</evidence>
<proteinExistence type="inferred from homology"/>
<feature type="binding site" evidence="10">
    <location>
        <begin position="163"/>
        <end position="171"/>
    </location>
    <ligand>
        <name>GTP</name>
        <dbReference type="ChEBI" id="CHEBI:37565"/>
    </ligand>
</feature>
<dbReference type="GO" id="GO:0003924">
    <property type="term" value="F:GTPase activity"/>
    <property type="evidence" value="ECO:0007669"/>
    <property type="project" value="UniProtKB-UniRule"/>
</dbReference>
<dbReference type="InterPro" id="IPR031944">
    <property type="entry name" value="RsgA_N"/>
</dbReference>
<dbReference type="GO" id="GO:0005737">
    <property type="term" value="C:cytoplasm"/>
    <property type="evidence" value="ECO:0007669"/>
    <property type="project" value="UniProtKB-SubCell"/>
</dbReference>
<comment type="function">
    <text evidence="10">One of several proteins that assist in the late maturation steps of the functional core of the 30S ribosomal subunit. Helps release RbfA from mature subunits. May play a role in the assembly of ribosomal proteins into the subunit. Circularly permuted GTPase that catalyzes slow GTP hydrolysis, GTPase activity is stimulated by the 30S ribosomal subunit.</text>
</comment>
<reference evidence="13 14" key="1">
    <citation type="submission" date="2016-10" db="EMBL/GenBank/DDBJ databases">
        <authorList>
            <person name="de Groot N.N."/>
        </authorList>
    </citation>
    <scope>NUCLEOTIDE SEQUENCE [LARGE SCALE GENOMIC DNA]</scope>
    <source>
        <strain evidence="13 14">DSM 1736</strain>
    </source>
</reference>